<dbReference type="STRING" id="537006.PRABACTJOHN_00132"/>
<proteinExistence type="predicted"/>
<dbReference type="HOGENOM" id="CLU_076075_1_0_10"/>
<evidence type="ECO:0000256" key="1">
    <source>
        <dbReference type="ARBA" id="ARBA00004496"/>
    </source>
</evidence>
<dbReference type="InterPro" id="IPR019903">
    <property type="entry name" value="RIC_family"/>
</dbReference>
<dbReference type="Pfam" id="PF01814">
    <property type="entry name" value="Hemerythrin"/>
    <property type="match status" value="1"/>
</dbReference>
<evidence type="ECO:0000256" key="3">
    <source>
        <dbReference type="ARBA" id="ARBA00022723"/>
    </source>
</evidence>
<keyword evidence="3" id="KW-0479">Metal-binding</keyword>
<sequence>MNLNMHAYNQPTIQIIKDMGNMKNGKYRETSKMSDLICENYPMVLVMSRFGIDLGFGEKNIGEVCRQNEIDTHTFLTVVNFLTEEETVPTAEVHKDISISSLITYLHNAHDYFLNFRLPHIRHKLTEAIVSCPKDVAFVIRRFFDEYAEEVHKHMSYEEKTVFPYVRNLLEGKKDPKYNITIFRKRHDQIEMKITELKNLILKYYPGPDSNLLNSVLFDIFATEQDLASHNRVEDYIFVPAILSLEKQ</sequence>
<dbReference type="GO" id="GO:0046872">
    <property type="term" value="F:metal ion binding"/>
    <property type="evidence" value="ECO:0007669"/>
    <property type="project" value="UniProtKB-KW"/>
</dbReference>
<feature type="domain" description="Hemerythrin-like" evidence="5">
    <location>
        <begin position="103"/>
        <end position="242"/>
    </location>
</feature>
<dbReference type="PANTHER" id="PTHR36438">
    <property type="entry name" value="IRON-SULFUR CLUSTER REPAIR PROTEIN YTFE"/>
    <property type="match status" value="1"/>
</dbReference>
<dbReference type="GO" id="GO:0005737">
    <property type="term" value="C:cytoplasm"/>
    <property type="evidence" value="ECO:0007669"/>
    <property type="project" value="UniProtKB-SubCell"/>
</dbReference>
<dbReference type="InterPro" id="IPR012312">
    <property type="entry name" value="Hemerythrin-like"/>
</dbReference>
<name>B7B540_9BACT</name>
<reference evidence="6 7" key="2">
    <citation type="submission" date="2008-10" db="EMBL/GenBank/DDBJ databases">
        <authorList>
            <person name="Fulton L."/>
            <person name="Clifton S."/>
            <person name="Fulton B."/>
            <person name="Xu J."/>
            <person name="Minx P."/>
            <person name="Pepin K.H."/>
            <person name="Johnson M."/>
            <person name="Bhonagiri V."/>
            <person name="Nash W.E."/>
            <person name="Mardis E.R."/>
            <person name="Wilson R.K."/>
        </authorList>
    </citation>
    <scope>NUCLEOTIDE SEQUENCE [LARGE SCALE GENOMIC DNA]</scope>
    <source>
        <strain evidence="6 7">DSM 18315</strain>
    </source>
</reference>
<comment type="subcellular location">
    <subcellularLocation>
        <location evidence="1">Cytoplasm</location>
    </subcellularLocation>
</comment>
<evidence type="ECO:0000256" key="4">
    <source>
        <dbReference type="ARBA" id="ARBA00023004"/>
    </source>
</evidence>
<organism evidence="6 7">
    <name type="scientific">Parabacteroides johnsonii DSM 18315</name>
    <dbReference type="NCBI Taxonomy" id="537006"/>
    <lineage>
        <taxon>Bacteria</taxon>
        <taxon>Pseudomonadati</taxon>
        <taxon>Bacteroidota</taxon>
        <taxon>Bacteroidia</taxon>
        <taxon>Bacteroidales</taxon>
        <taxon>Tannerellaceae</taxon>
        <taxon>Parabacteroides</taxon>
    </lineage>
</organism>
<keyword evidence="4" id="KW-0408">Iron</keyword>
<protein>
    <submittedName>
        <fullName evidence="6">Hemerythrin HHE cation binding domain protein</fullName>
    </submittedName>
</protein>
<dbReference type="Gene3D" id="1.20.120.520">
    <property type="entry name" value="nmb1532 protein domain like"/>
    <property type="match status" value="1"/>
</dbReference>
<comment type="caution">
    <text evidence="6">The sequence shown here is derived from an EMBL/GenBank/DDBJ whole genome shotgun (WGS) entry which is preliminary data.</text>
</comment>
<reference evidence="6 7" key="1">
    <citation type="submission" date="2008-10" db="EMBL/GenBank/DDBJ databases">
        <title>Draft genome sequence of Parabacteroides johnsonii (DSM 18315).</title>
        <authorList>
            <person name="Sudarsanam P."/>
            <person name="Ley R."/>
            <person name="Guruge J."/>
            <person name="Turnbaugh P.J."/>
            <person name="Mahowald M."/>
            <person name="Liep D."/>
            <person name="Gordon J."/>
        </authorList>
    </citation>
    <scope>NUCLEOTIDE SEQUENCE [LARGE SCALE GENOMIC DNA]</scope>
    <source>
        <strain evidence="6 7">DSM 18315</strain>
    </source>
</reference>
<dbReference type="PANTHER" id="PTHR36438:SF1">
    <property type="entry name" value="IRON-SULFUR CLUSTER REPAIR PROTEIN YTFE"/>
    <property type="match status" value="1"/>
</dbReference>
<accession>B7B540</accession>
<dbReference type="AlphaFoldDB" id="B7B540"/>
<gene>
    <name evidence="6" type="ORF">PRABACTJOHN_00132</name>
</gene>
<dbReference type="EMBL" id="ABYH01000021">
    <property type="protein sequence ID" value="EEC98460.1"/>
    <property type="molecule type" value="Genomic_DNA"/>
</dbReference>
<evidence type="ECO:0000313" key="7">
    <source>
        <dbReference type="Proteomes" id="UP000005510"/>
    </source>
</evidence>
<evidence type="ECO:0000259" key="5">
    <source>
        <dbReference type="Pfam" id="PF01814"/>
    </source>
</evidence>
<evidence type="ECO:0000313" key="6">
    <source>
        <dbReference type="EMBL" id="EEC98460.1"/>
    </source>
</evidence>
<dbReference type="Proteomes" id="UP000005510">
    <property type="component" value="Unassembled WGS sequence"/>
</dbReference>
<keyword evidence="2" id="KW-0963">Cytoplasm</keyword>
<evidence type="ECO:0000256" key="2">
    <source>
        <dbReference type="ARBA" id="ARBA00022490"/>
    </source>
</evidence>